<evidence type="ECO:0000313" key="2">
    <source>
        <dbReference type="Proteomes" id="UP000813444"/>
    </source>
</evidence>
<evidence type="ECO:0000313" key="1">
    <source>
        <dbReference type="EMBL" id="KAH7320225.1"/>
    </source>
</evidence>
<dbReference type="Proteomes" id="UP000813444">
    <property type="component" value="Unassembled WGS sequence"/>
</dbReference>
<gene>
    <name evidence="1" type="ORF">B0I35DRAFT_430912</name>
</gene>
<proteinExistence type="predicted"/>
<reference evidence="1" key="1">
    <citation type="journal article" date="2021" name="Nat. Commun.">
        <title>Genetic determinants of endophytism in the Arabidopsis root mycobiome.</title>
        <authorList>
            <person name="Mesny F."/>
            <person name="Miyauchi S."/>
            <person name="Thiergart T."/>
            <person name="Pickel B."/>
            <person name="Atanasova L."/>
            <person name="Karlsson M."/>
            <person name="Huettel B."/>
            <person name="Barry K.W."/>
            <person name="Haridas S."/>
            <person name="Chen C."/>
            <person name="Bauer D."/>
            <person name="Andreopoulos W."/>
            <person name="Pangilinan J."/>
            <person name="LaButti K."/>
            <person name="Riley R."/>
            <person name="Lipzen A."/>
            <person name="Clum A."/>
            <person name="Drula E."/>
            <person name="Henrissat B."/>
            <person name="Kohler A."/>
            <person name="Grigoriev I.V."/>
            <person name="Martin F.M."/>
            <person name="Hacquard S."/>
        </authorList>
    </citation>
    <scope>NUCLEOTIDE SEQUENCE</scope>
    <source>
        <strain evidence="1">MPI-CAGE-CH-0235</strain>
    </source>
</reference>
<name>A0A8K0WSU7_9HYPO</name>
<sequence>MEQRSSHKRQQQGPPLCDCRLRNLPSRVVRCGSAFPLLSTVHAVRVCHHHNSPHRGYIHIPLLSCIVQSCTLNVCLLGETPHPKVVTNYRQPSGCSL</sequence>
<accession>A0A8K0WSU7</accession>
<dbReference type="AlphaFoldDB" id="A0A8K0WSU7"/>
<dbReference type="EMBL" id="JAGPNK010000006">
    <property type="protein sequence ID" value="KAH7320225.1"/>
    <property type="molecule type" value="Genomic_DNA"/>
</dbReference>
<protein>
    <submittedName>
        <fullName evidence="1">Uncharacterized protein</fullName>
    </submittedName>
</protein>
<organism evidence="1 2">
    <name type="scientific">Stachybotrys elegans</name>
    <dbReference type="NCBI Taxonomy" id="80388"/>
    <lineage>
        <taxon>Eukaryota</taxon>
        <taxon>Fungi</taxon>
        <taxon>Dikarya</taxon>
        <taxon>Ascomycota</taxon>
        <taxon>Pezizomycotina</taxon>
        <taxon>Sordariomycetes</taxon>
        <taxon>Hypocreomycetidae</taxon>
        <taxon>Hypocreales</taxon>
        <taxon>Stachybotryaceae</taxon>
        <taxon>Stachybotrys</taxon>
    </lineage>
</organism>
<comment type="caution">
    <text evidence="1">The sequence shown here is derived from an EMBL/GenBank/DDBJ whole genome shotgun (WGS) entry which is preliminary data.</text>
</comment>
<keyword evidence="2" id="KW-1185">Reference proteome</keyword>